<reference evidence="3 4" key="1">
    <citation type="submission" date="2020-11" db="EMBL/GenBank/DDBJ databases">
        <authorList>
            <person name="Lassalle F."/>
        </authorList>
    </citation>
    <scope>NUCLEOTIDE SEQUENCE [LARGE SCALE GENOMIC DNA]</scope>
    <source>
        <strain evidence="3 4">JC140</strain>
    </source>
</reference>
<dbReference type="PANTHER" id="PTHR36505">
    <property type="entry name" value="BLR1072 PROTEIN"/>
    <property type="match status" value="1"/>
</dbReference>
<evidence type="ECO:0000313" key="3">
    <source>
        <dbReference type="EMBL" id="CAD7026479.1"/>
    </source>
</evidence>
<keyword evidence="4" id="KW-1185">Reference proteome</keyword>
<protein>
    <submittedName>
        <fullName evidence="3">Photosystem reaction center subunit H</fullName>
    </submittedName>
</protein>
<keyword evidence="1" id="KW-0732">Signal</keyword>
<feature type="signal peptide" evidence="1">
    <location>
        <begin position="1"/>
        <end position="19"/>
    </location>
</feature>
<dbReference type="Pfam" id="PF05239">
    <property type="entry name" value="PRC"/>
    <property type="match status" value="1"/>
</dbReference>
<gene>
    <name evidence="3" type="ORF">REJC140_02383</name>
</gene>
<comment type="caution">
    <text evidence="3">The sequence shown here is derived from an EMBL/GenBank/DDBJ whole genome shotgun (WGS) entry which is preliminary data.</text>
</comment>
<dbReference type="InterPro" id="IPR011033">
    <property type="entry name" value="PRC_barrel-like_sf"/>
</dbReference>
<organism evidence="3 4">
    <name type="scientific">Pseudorhizobium endolithicum</name>
    <dbReference type="NCBI Taxonomy" id="1191678"/>
    <lineage>
        <taxon>Bacteria</taxon>
        <taxon>Pseudomonadati</taxon>
        <taxon>Pseudomonadota</taxon>
        <taxon>Alphaproteobacteria</taxon>
        <taxon>Hyphomicrobiales</taxon>
        <taxon>Rhizobiaceae</taxon>
        <taxon>Rhizobium/Agrobacterium group</taxon>
        <taxon>Pseudorhizobium</taxon>
    </lineage>
</organism>
<feature type="domain" description="PRC-barrel" evidence="2">
    <location>
        <begin position="50"/>
        <end position="113"/>
    </location>
</feature>
<evidence type="ECO:0000259" key="2">
    <source>
        <dbReference type="Pfam" id="PF05239"/>
    </source>
</evidence>
<feature type="chain" id="PRO_5045824780" evidence="1">
    <location>
        <begin position="20"/>
        <end position="135"/>
    </location>
</feature>
<name>A0ABM8PF70_9HYPH</name>
<dbReference type="Gene3D" id="2.30.30.240">
    <property type="entry name" value="PRC-barrel domain"/>
    <property type="match status" value="1"/>
</dbReference>
<sequence length="135" mass="13828">MKTFTLAAAATLIAGAAFAQAPLTAPIVVLPQAQGAAPTHLLTGEFDDHDVYGADGKEIGEIEDIVLNLDGTVAAVALEVGGFLGIGEQDVLVAWSALEITAENDGIRIAAPTLTREVLEQAEAVHLAKLGLGDD</sequence>
<dbReference type="SUPFAM" id="SSF50346">
    <property type="entry name" value="PRC-barrel domain"/>
    <property type="match status" value="1"/>
</dbReference>
<dbReference type="EMBL" id="CABFWF030000002">
    <property type="protein sequence ID" value="CAD7026479.1"/>
    <property type="molecule type" value="Genomic_DNA"/>
</dbReference>
<evidence type="ECO:0000256" key="1">
    <source>
        <dbReference type="SAM" id="SignalP"/>
    </source>
</evidence>
<dbReference type="RefSeq" id="WP_185927889.1">
    <property type="nucleotide sequence ID" value="NZ_CABFWF030000002.1"/>
</dbReference>
<accession>A0ABM8PF70</accession>
<proteinExistence type="predicted"/>
<evidence type="ECO:0000313" key="4">
    <source>
        <dbReference type="Proteomes" id="UP000606921"/>
    </source>
</evidence>
<dbReference type="Proteomes" id="UP000606921">
    <property type="component" value="Unassembled WGS sequence"/>
</dbReference>
<dbReference type="InterPro" id="IPR027275">
    <property type="entry name" value="PRC-brl_dom"/>
</dbReference>
<dbReference type="PANTHER" id="PTHR36505:SF1">
    <property type="entry name" value="BLR1072 PROTEIN"/>
    <property type="match status" value="1"/>
</dbReference>